<dbReference type="Proteomes" id="UP000008743">
    <property type="component" value="Unassembled WGS sequence"/>
</dbReference>
<evidence type="ECO:0000313" key="3">
    <source>
        <dbReference type="Proteomes" id="UP000008743"/>
    </source>
</evidence>
<dbReference type="PANTHER" id="PTHR21615">
    <property type="entry name" value="CYCLIN N-TERMINAL DOMAIN-CONTAINING PROTEIN 1"/>
    <property type="match status" value="1"/>
</dbReference>
<accession>A0A0D2X065</accession>
<sequence>MANYTPSAAILAMIPQTPPLASQDSDVNLFVRSALFQFVLEFGEAFNLSDDVRFRALELFNAFMDSVVNEVIELSTKQLEQSSSSSSAPPPGSSMPDRTTRQTNGSMGARVEPATGLTLDAQNLLQTHLMSARLRIITCISLATKLDSSARQLSIYEYAMLLEFQYTPQQIIQSELDVCCRLKFELRVPTVYNHMQDLCQQVVQFIHDTELVPVTFPPDFEEQLREESVRVLEESYMVLKATGSQSDTTYLQLFERRRAHAASVVLATGIHLIDEEHGDIRAAFVDFLAAVSSQVIDMSLTLCERVVTTHVEDEPDTGRTLLSME</sequence>
<evidence type="ECO:0008006" key="4">
    <source>
        <dbReference type="Google" id="ProtNLM"/>
    </source>
</evidence>
<dbReference type="Gene3D" id="1.10.472.10">
    <property type="entry name" value="Cyclin-like"/>
    <property type="match status" value="1"/>
</dbReference>
<proteinExistence type="predicted"/>
<feature type="region of interest" description="Disordered" evidence="1">
    <location>
        <begin position="78"/>
        <end position="112"/>
    </location>
</feature>
<keyword evidence="3" id="KW-1185">Reference proteome</keyword>
<dbReference type="InterPro" id="IPR036915">
    <property type="entry name" value="Cyclin-like_sf"/>
</dbReference>
<name>A0A0D2X065_CAPO3</name>
<dbReference type="AlphaFoldDB" id="A0A0D2X065"/>
<gene>
    <name evidence="2" type="ORF">CAOG_000166</name>
</gene>
<evidence type="ECO:0000313" key="2">
    <source>
        <dbReference type="EMBL" id="KJE88519.1"/>
    </source>
</evidence>
<dbReference type="SUPFAM" id="SSF47954">
    <property type="entry name" value="Cyclin-like"/>
    <property type="match status" value="1"/>
</dbReference>
<dbReference type="PhylomeDB" id="A0A0D2X065"/>
<evidence type="ECO:0000256" key="1">
    <source>
        <dbReference type="SAM" id="MobiDB-lite"/>
    </source>
</evidence>
<reference evidence="3" key="1">
    <citation type="submission" date="2011-02" db="EMBL/GenBank/DDBJ databases">
        <title>The Genome Sequence of Capsaspora owczarzaki ATCC 30864.</title>
        <authorList>
            <person name="Russ C."/>
            <person name="Cuomo C."/>
            <person name="Burger G."/>
            <person name="Gray M.W."/>
            <person name="Holland P.W.H."/>
            <person name="King N."/>
            <person name="Lang F.B.F."/>
            <person name="Roger A.J."/>
            <person name="Ruiz-Trillo I."/>
            <person name="Young S.K."/>
            <person name="Zeng Q."/>
            <person name="Gargeya S."/>
            <person name="Alvarado L."/>
            <person name="Berlin A."/>
            <person name="Chapman S.B."/>
            <person name="Chen Z."/>
            <person name="Freedman E."/>
            <person name="Gellesch M."/>
            <person name="Goldberg J."/>
            <person name="Griggs A."/>
            <person name="Gujja S."/>
            <person name="Heilman E."/>
            <person name="Heiman D."/>
            <person name="Howarth C."/>
            <person name="Mehta T."/>
            <person name="Neiman D."/>
            <person name="Pearson M."/>
            <person name="Roberts A."/>
            <person name="Saif S."/>
            <person name="Shea T."/>
            <person name="Shenoy N."/>
            <person name="Sisk P."/>
            <person name="Stolte C."/>
            <person name="Sykes S."/>
            <person name="White J."/>
            <person name="Yandava C."/>
            <person name="Haas B."/>
            <person name="Nusbaum C."/>
            <person name="Birren B."/>
        </authorList>
    </citation>
    <scope>NUCLEOTIDE SEQUENCE</scope>
    <source>
        <strain evidence="3">ATCC 30864</strain>
    </source>
</reference>
<dbReference type="OrthoDB" id="9983043at2759"/>
<dbReference type="EMBL" id="KE346360">
    <property type="protein sequence ID" value="KJE88519.1"/>
    <property type="molecule type" value="Genomic_DNA"/>
</dbReference>
<organism evidence="2 3">
    <name type="scientific">Capsaspora owczarzaki (strain ATCC 30864)</name>
    <dbReference type="NCBI Taxonomy" id="595528"/>
    <lineage>
        <taxon>Eukaryota</taxon>
        <taxon>Filasterea</taxon>
        <taxon>Capsaspora</taxon>
    </lineage>
</organism>
<dbReference type="GO" id="GO:0035861">
    <property type="term" value="C:site of double-strand break"/>
    <property type="evidence" value="ECO:0007669"/>
    <property type="project" value="TreeGrafter"/>
</dbReference>
<dbReference type="GO" id="GO:0007131">
    <property type="term" value="P:reciprocal meiotic recombination"/>
    <property type="evidence" value="ECO:0007669"/>
    <property type="project" value="TreeGrafter"/>
</dbReference>
<dbReference type="PANTHER" id="PTHR21615:SF2">
    <property type="entry name" value="CYCLIN N-TERMINAL DOMAIN-CONTAINING PROTEIN 1"/>
    <property type="match status" value="1"/>
</dbReference>
<protein>
    <recommendedName>
        <fullName evidence="4">Cyclin N-terminal domain-containing protein</fullName>
    </recommendedName>
</protein>
<dbReference type="InParanoid" id="A0A0D2X065"/>